<accession>A0A285HIU6</accession>
<sequence>MKALSTRGPVLTGLTALVMLVGGFGSWSALSRISGAVIAPGLIEVESNRQVVQHGDGGRVSALLVEEGQQVARGDLLMRLDAAPLRPELAIVEGQLFELMARRARLEAERDGAGALTFEPELAGAGAGAEALMAGQQRLFDTRARAEAQEVAQLEKRQAQIRAQIAGLAAQSDALQQQAGLIAEELSAQQALYDRGLAQLPRLLALRREAARQEGLLGDLAARQAEAEGRITEIELQVLARATARREEAIAALRDLRLREMELAERRRALRDRLARLEVTAPVSGVVHGLRVFGPGAVVQPAEPLLYLVPQDRPLLIAARVEPIHVDALHIGQEVRLRFSGFDRQSTPELAGQLTRLSADAFTDEATGRSYYRAEIRLAEGEIARLPEGLTLIPGMPVEAFLRTEDRTPLAYLVKPFGDYVARAFRE</sequence>
<evidence type="ECO:0000313" key="13">
    <source>
        <dbReference type="EMBL" id="SNY35680.1"/>
    </source>
</evidence>
<name>A0A285HIU6_9RHOB</name>
<feature type="domain" description="AprE-like long alpha-helical hairpin" evidence="11">
    <location>
        <begin position="87"/>
        <end position="273"/>
    </location>
</feature>
<evidence type="ECO:0000256" key="2">
    <source>
        <dbReference type="ARBA" id="ARBA00009477"/>
    </source>
</evidence>
<dbReference type="Proteomes" id="UP000231655">
    <property type="component" value="Unassembled WGS sequence"/>
</dbReference>
<evidence type="ECO:0000256" key="5">
    <source>
        <dbReference type="ARBA" id="ARBA00022519"/>
    </source>
</evidence>
<evidence type="ECO:0000256" key="10">
    <source>
        <dbReference type="SAM" id="Coils"/>
    </source>
</evidence>
<evidence type="ECO:0000256" key="9">
    <source>
        <dbReference type="RuleBase" id="RU365093"/>
    </source>
</evidence>
<feature type="coiled-coil region" evidence="10">
    <location>
        <begin position="144"/>
        <end position="171"/>
    </location>
</feature>
<dbReference type="GO" id="GO:0015031">
    <property type="term" value="P:protein transport"/>
    <property type="evidence" value="ECO:0007669"/>
    <property type="project" value="InterPro"/>
</dbReference>
<evidence type="ECO:0000256" key="7">
    <source>
        <dbReference type="ARBA" id="ARBA00022989"/>
    </source>
</evidence>
<dbReference type="Gene3D" id="2.40.50.100">
    <property type="match status" value="1"/>
</dbReference>
<dbReference type="NCBIfam" id="TIGR01843">
    <property type="entry name" value="type_I_hlyD"/>
    <property type="match status" value="1"/>
</dbReference>
<dbReference type="EMBL" id="OBEA01000001">
    <property type="protein sequence ID" value="SNY35680.1"/>
    <property type="molecule type" value="Genomic_DNA"/>
</dbReference>
<keyword evidence="8" id="KW-0472">Membrane</keyword>
<dbReference type="Pfam" id="PF25994">
    <property type="entry name" value="HH_AprE"/>
    <property type="match status" value="1"/>
</dbReference>
<evidence type="ECO:0000256" key="1">
    <source>
        <dbReference type="ARBA" id="ARBA00004377"/>
    </source>
</evidence>
<proteinExistence type="inferred from homology"/>
<comment type="subcellular location">
    <subcellularLocation>
        <location evidence="1 9">Cell inner membrane</location>
        <topology evidence="1 9">Single-pass membrane protein</topology>
    </subcellularLocation>
</comment>
<comment type="similarity">
    <text evidence="2 9">Belongs to the membrane fusion protein (MFP) (TC 8.A.1) family.</text>
</comment>
<evidence type="ECO:0000313" key="14">
    <source>
        <dbReference type="Proteomes" id="UP000231655"/>
    </source>
</evidence>
<keyword evidence="10" id="KW-0175">Coiled coil</keyword>
<keyword evidence="4 9" id="KW-1003">Cell membrane</keyword>
<feature type="coiled-coil region" evidence="10">
    <location>
        <begin position="239"/>
        <end position="280"/>
    </location>
</feature>
<organism evidence="13 14">
    <name type="scientific">Pseudooceanicola antarcticus</name>
    <dbReference type="NCBI Taxonomy" id="1247613"/>
    <lineage>
        <taxon>Bacteria</taxon>
        <taxon>Pseudomonadati</taxon>
        <taxon>Pseudomonadota</taxon>
        <taxon>Alphaproteobacteria</taxon>
        <taxon>Rhodobacterales</taxon>
        <taxon>Paracoccaceae</taxon>
        <taxon>Pseudooceanicola</taxon>
    </lineage>
</organism>
<keyword evidence="3 9" id="KW-0813">Transport</keyword>
<evidence type="ECO:0000256" key="4">
    <source>
        <dbReference type="ARBA" id="ARBA00022475"/>
    </source>
</evidence>
<feature type="domain" description="AprE-like beta-barrel" evidence="12">
    <location>
        <begin position="315"/>
        <end position="405"/>
    </location>
</feature>
<gene>
    <name evidence="13" type="ORF">SAMN06297129_0066</name>
</gene>
<evidence type="ECO:0000259" key="11">
    <source>
        <dbReference type="Pfam" id="PF25994"/>
    </source>
</evidence>
<dbReference type="InterPro" id="IPR010129">
    <property type="entry name" value="T1SS_HlyD"/>
</dbReference>
<dbReference type="Pfam" id="PF26002">
    <property type="entry name" value="Beta-barrel_AprE"/>
    <property type="match status" value="1"/>
</dbReference>
<evidence type="ECO:0000256" key="6">
    <source>
        <dbReference type="ARBA" id="ARBA00022692"/>
    </source>
</evidence>
<protein>
    <recommendedName>
        <fullName evidence="9">Membrane fusion protein (MFP) family protein</fullName>
    </recommendedName>
</protein>
<dbReference type="InterPro" id="IPR050739">
    <property type="entry name" value="MFP"/>
</dbReference>
<reference evidence="13 14" key="1">
    <citation type="submission" date="2017-09" db="EMBL/GenBank/DDBJ databases">
        <authorList>
            <person name="Ehlers B."/>
            <person name="Leendertz F.H."/>
        </authorList>
    </citation>
    <scope>NUCLEOTIDE SEQUENCE [LARGE SCALE GENOMIC DNA]</scope>
    <source>
        <strain evidence="13 14">CGMCC 1.12662</strain>
    </source>
</reference>
<dbReference type="RefSeq" id="WP_269778118.1">
    <property type="nucleotide sequence ID" value="NZ_OBEA01000001.1"/>
</dbReference>
<evidence type="ECO:0000256" key="8">
    <source>
        <dbReference type="ARBA" id="ARBA00023136"/>
    </source>
</evidence>
<evidence type="ECO:0000259" key="12">
    <source>
        <dbReference type="Pfam" id="PF26002"/>
    </source>
</evidence>
<dbReference type="InterPro" id="IPR058781">
    <property type="entry name" value="HH_AprE-like"/>
</dbReference>
<dbReference type="AlphaFoldDB" id="A0A285HIU6"/>
<dbReference type="InterPro" id="IPR058982">
    <property type="entry name" value="Beta-barrel_AprE"/>
</dbReference>
<dbReference type="PRINTS" id="PR01490">
    <property type="entry name" value="RTXTOXIND"/>
</dbReference>
<keyword evidence="6" id="KW-0812">Transmembrane</keyword>
<dbReference type="PANTHER" id="PTHR30386">
    <property type="entry name" value="MEMBRANE FUSION SUBUNIT OF EMRAB-TOLC MULTIDRUG EFFLUX PUMP"/>
    <property type="match status" value="1"/>
</dbReference>
<evidence type="ECO:0000256" key="3">
    <source>
        <dbReference type="ARBA" id="ARBA00022448"/>
    </source>
</evidence>
<dbReference type="GO" id="GO:0005886">
    <property type="term" value="C:plasma membrane"/>
    <property type="evidence" value="ECO:0007669"/>
    <property type="project" value="UniProtKB-SubCell"/>
</dbReference>
<keyword evidence="7" id="KW-1133">Transmembrane helix</keyword>
<dbReference type="PANTHER" id="PTHR30386:SF17">
    <property type="entry name" value="ALKALINE PROTEASE SECRETION PROTEIN APRE"/>
    <property type="match status" value="1"/>
</dbReference>
<keyword evidence="5 9" id="KW-0997">Cell inner membrane</keyword>